<dbReference type="GO" id="GO:0046047">
    <property type="term" value="P:TTP catabolic process"/>
    <property type="evidence" value="ECO:0007669"/>
    <property type="project" value="TreeGrafter"/>
</dbReference>
<dbReference type="InterPro" id="IPR011551">
    <property type="entry name" value="NTP_PyrPHydrolase_MazG"/>
</dbReference>
<dbReference type="GO" id="GO:0046052">
    <property type="term" value="P:UTP catabolic process"/>
    <property type="evidence" value="ECO:0007669"/>
    <property type="project" value="TreeGrafter"/>
</dbReference>
<dbReference type="NCBIfam" id="NF007113">
    <property type="entry name" value="PRK09562.1"/>
    <property type="match status" value="1"/>
</dbReference>
<dbReference type="InterPro" id="IPR000878">
    <property type="entry name" value="4pyrrol_Mease"/>
</dbReference>
<dbReference type="AlphaFoldDB" id="A0A8J2YMP3"/>
<evidence type="ECO:0000259" key="1">
    <source>
        <dbReference type="Pfam" id="PF00590"/>
    </source>
</evidence>
<dbReference type="InterPro" id="IPR024180">
    <property type="entry name" value="Tetrapyrrole_Mease/MazG_pred"/>
</dbReference>
<dbReference type="SUPFAM" id="SSF101386">
    <property type="entry name" value="all-alpha NTP pyrophosphatases"/>
    <property type="match status" value="2"/>
</dbReference>
<gene>
    <name evidence="3" type="ORF">GCM10011391_36220</name>
</gene>
<dbReference type="FunFam" id="1.10.287.1080:FF:000001">
    <property type="entry name" value="Nucleoside triphosphate pyrophosphohydrolase"/>
    <property type="match status" value="1"/>
</dbReference>
<feature type="domain" description="Tetrapyrrole methylase" evidence="1">
    <location>
        <begin position="5"/>
        <end position="205"/>
    </location>
</feature>
<name>A0A8J2YMP3_9BACL</name>
<dbReference type="GO" id="GO:0046076">
    <property type="term" value="P:dTTP catabolic process"/>
    <property type="evidence" value="ECO:0007669"/>
    <property type="project" value="TreeGrafter"/>
</dbReference>
<dbReference type="InterPro" id="IPR035013">
    <property type="entry name" value="YabN_N"/>
</dbReference>
<dbReference type="Proteomes" id="UP000628775">
    <property type="component" value="Unassembled WGS sequence"/>
</dbReference>
<dbReference type="NCBIfam" id="TIGR00444">
    <property type="entry name" value="mazG"/>
    <property type="match status" value="1"/>
</dbReference>
<dbReference type="InterPro" id="IPR048011">
    <property type="entry name" value="NTP-PPase_MazG-like_C"/>
</dbReference>
<dbReference type="Gene3D" id="1.10.287.1080">
    <property type="entry name" value="MazG-like"/>
    <property type="match status" value="2"/>
</dbReference>
<dbReference type="Gene3D" id="3.40.1010.10">
    <property type="entry name" value="Cobalt-precorrin-4 Transmethylase, Domain 1"/>
    <property type="match status" value="1"/>
</dbReference>
<dbReference type="FunFam" id="1.10.287.1080:FF:000003">
    <property type="entry name" value="Nucleoside triphosphate pyrophosphohydrolase"/>
    <property type="match status" value="1"/>
</dbReference>
<sequence length="485" mass="54962">MTGVINVVGLGAGDVNQLSVGIYNQLKTSQRLFVRTAEHPVISDLKQELSFHSFDELYIKHEDFDSVYQAIVDRLALESEEGDVVYAVPGHPMVAEKTVQLLLEAAEQGRVKVNVKGGQSFIDPLFTALNIDPIDGFYFCDALDLDADQLPLTHHTIICQVYDAFMASEVKLSLMERLPADYEVMIVRSVGNSDQQIIKLPLFELDRCIDAVDNLTSVYVPPVTDESLLYGRFSTLRKVIKQLRGPEGCPWNRKQTHQSLRKYLIEEAFEVIGAIEEGDDDHLAEELGDVLLQVMLHAQIGEDEGYFDIKDVMRVLTEKMIRRHPHVFGEETAETAEEVSARWEAIKAQERGTASEHLFDSIEKGLPPLMLANELQKQAAQIGFDWSDPQVAWEKVAEELKEVQQEVRNEDKQKLEQELGDVLFSLVNLSRHYKIDPSLALQATNQKFMKRLSGMETMAVEMGHSLSTMNLKEMDELWEKVKKNE</sequence>
<dbReference type="GO" id="GO:0006950">
    <property type="term" value="P:response to stress"/>
    <property type="evidence" value="ECO:0007669"/>
    <property type="project" value="UniProtKB-ARBA"/>
</dbReference>
<dbReference type="InterPro" id="IPR048015">
    <property type="entry name" value="NTP-PPase_MazG-like_N"/>
</dbReference>
<comment type="caution">
    <text evidence="3">The sequence shown here is derived from an EMBL/GenBank/DDBJ whole genome shotgun (WGS) entry which is preliminary data.</text>
</comment>
<dbReference type="PANTHER" id="PTHR30522">
    <property type="entry name" value="NUCLEOSIDE TRIPHOSPHATE PYROPHOSPHOHYDROLASE"/>
    <property type="match status" value="1"/>
</dbReference>
<reference evidence="3" key="2">
    <citation type="submission" date="2020-09" db="EMBL/GenBank/DDBJ databases">
        <authorList>
            <person name="Sun Q."/>
            <person name="Zhou Y."/>
        </authorList>
    </citation>
    <scope>NUCLEOTIDE SEQUENCE</scope>
    <source>
        <strain evidence="3">CGMCC 1.15371</strain>
    </source>
</reference>
<dbReference type="PANTHER" id="PTHR30522:SF0">
    <property type="entry name" value="NUCLEOSIDE TRIPHOSPHATE PYROPHOSPHOHYDROLASE"/>
    <property type="match status" value="1"/>
</dbReference>
<evidence type="ECO:0000313" key="4">
    <source>
        <dbReference type="Proteomes" id="UP000628775"/>
    </source>
</evidence>
<proteinExistence type="predicted"/>
<keyword evidence="4" id="KW-1185">Reference proteome</keyword>
<feature type="domain" description="NTP pyrophosphohydrolase MazG-like" evidence="2">
    <location>
        <begin position="255"/>
        <end position="328"/>
    </location>
</feature>
<dbReference type="SUPFAM" id="SSF53790">
    <property type="entry name" value="Tetrapyrrole methylase"/>
    <property type="match status" value="1"/>
</dbReference>
<dbReference type="CDD" id="cd11529">
    <property type="entry name" value="NTP-PPase_MazG_Cterm"/>
    <property type="match status" value="1"/>
</dbReference>
<reference evidence="3" key="1">
    <citation type="journal article" date="2014" name="Int. J. Syst. Evol. Microbiol.">
        <title>Complete genome sequence of Corynebacterium casei LMG S-19264T (=DSM 44701T), isolated from a smear-ripened cheese.</title>
        <authorList>
            <consortium name="US DOE Joint Genome Institute (JGI-PGF)"/>
            <person name="Walter F."/>
            <person name="Albersmeier A."/>
            <person name="Kalinowski J."/>
            <person name="Ruckert C."/>
        </authorList>
    </citation>
    <scope>NUCLEOTIDE SEQUENCE</scope>
    <source>
        <strain evidence="3">CGMCC 1.15371</strain>
    </source>
</reference>
<dbReference type="InterPro" id="IPR014777">
    <property type="entry name" value="4pyrrole_Mease_sub1"/>
</dbReference>
<dbReference type="CDD" id="cd11528">
    <property type="entry name" value="NTP-PPase_MazG_Nterm"/>
    <property type="match status" value="1"/>
</dbReference>
<dbReference type="GO" id="GO:0046081">
    <property type="term" value="P:dUTP catabolic process"/>
    <property type="evidence" value="ECO:0007669"/>
    <property type="project" value="TreeGrafter"/>
</dbReference>
<dbReference type="RefSeq" id="WP_188697994.1">
    <property type="nucleotide sequence ID" value="NZ_BMIR01000025.1"/>
</dbReference>
<organism evidence="3 4">
    <name type="scientific">Pullulanibacillus camelliae</name>
    <dbReference type="NCBI Taxonomy" id="1707096"/>
    <lineage>
        <taxon>Bacteria</taxon>
        <taxon>Bacillati</taxon>
        <taxon>Bacillota</taxon>
        <taxon>Bacilli</taxon>
        <taxon>Bacillales</taxon>
        <taxon>Sporolactobacillaceae</taxon>
        <taxon>Pullulanibacillus</taxon>
    </lineage>
</organism>
<dbReference type="EMBL" id="BMIR01000025">
    <property type="protein sequence ID" value="GGE54070.1"/>
    <property type="molecule type" value="Genomic_DNA"/>
</dbReference>
<protein>
    <submittedName>
        <fullName evidence="3">MazG family protein</fullName>
    </submittedName>
</protein>
<evidence type="ECO:0000313" key="3">
    <source>
        <dbReference type="EMBL" id="GGE54070.1"/>
    </source>
</evidence>
<dbReference type="CDD" id="cd11723">
    <property type="entry name" value="YabN_N_like"/>
    <property type="match status" value="1"/>
</dbReference>
<dbReference type="Pfam" id="PF00590">
    <property type="entry name" value="TP_methylase"/>
    <property type="match status" value="1"/>
</dbReference>
<dbReference type="GO" id="GO:0047429">
    <property type="term" value="F:nucleoside triphosphate diphosphatase activity"/>
    <property type="evidence" value="ECO:0007669"/>
    <property type="project" value="InterPro"/>
</dbReference>
<accession>A0A8J2YMP3</accession>
<dbReference type="GO" id="GO:0008168">
    <property type="term" value="F:methyltransferase activity"/>
    <property type="evidence" value="ECO:0007669"/>
    <property type="project" value="InterPro"/>
</dbReference>
<dbReference type="InterPro" id="IPR004518">
    <property type="entry name" value="MazG-like_dom"/>
</dbReference>
<dbReference type="GO" id="GO:0006203">
    <property type="term" value="P:dGTP catabolic process"/>
    <property type="evidence" value="ECO:0007669"/>
    <property type="project" value="TreeGrafter"/>
</dbReference>
<dbReference type="InterPro" id="IPR035996">
    <property type="entry name" value="4pyrrol_Methylase_sf"/>
</dbReference>
<dbReference type="GO" id="GO:0046061">
    <property type="term" value="P:dATP catabolic process"/>
    <property type="evidence" value="ECO:0007669"/>
    <property type="project" value="TreeGrafter"/>
</dbReference>
<feature type="domain" description="NTP pyrophosphohydrolase MazG-like" evidence="2">
    <location>
        <begin position="394"/>
        <end position="451"/>
    </location>
</feature>
<evidence type="ECO:0000259" key="2">
    <source>
        <dbReference type="Pfam" id="PF03819"/>
    </source>
</evidence>
<dbReference type="Pfam" id="PF03819">
    <property type="entry name" value="MazG"/>
    <property type="match status" value="2"/>
</dbReference>
<dbReference type="PIRSF" id="PIRSF002845">
    <property type="entry name" value="Ttrprl_mtas_MazG"/>
    <property type="match status" value="1"/>
</dbReference>